<reference evidence="3" key="1">
    <citation type="journal article" date="2021" name="G3 (Bethesda)">
        <title>Genome and transcriptome analysis of the beet armyworm Spodoptera exigua reveals targets for pest control. .</title>
        <authorList>
            <person name="Simon S."/>
            <person name="Breeschoten T."/>
            <person name="Jansen H.J."/>
            <person name="Dirks R.P."/>
            <person name="Schranz M.E."/>
            <person name="Ros V.I.D."/>
        </authorList>
    </citation>
    <scope>NUCLEOTIDE SEQUENCE</scope>
    <source>
        <strain evidence="3">TB_SE_WUR_2020</strain>
    </source>
</reference>
<sequence>MAINMGLTLYHFLFFITAVYWALSQEQDMSSENINEILDRLIEQTKPNDTFVTPDPVLDSVNSSLEIPPGNDSNIYYFKTIVAPRINFKSNGEIIESSQQSNISSLEVDKETEPSTGEQSSPRTSKTVRKVIEIEHQKQTISRNRYGGNAELRSGNVDNSLEYSVKKESSSDYNAANNNINSQRNDHLNLLHQYPEIIIDHITYDNDEQTNNNNSKPVSSSHESQLASEMPKLNKTPKPVPRTQHNNLEEKTETANYTPSEHSGTNHNLTSEIKNLIDTIIQKKITHIPVLRQDTTNETRKQSKILEKILQKIPEMKLVGRRGKANYLRQRELVQPPQIDKFSRFGNPADNLIHRNVGNSFIKSYLHAPHVINKWEIHSRLLKTLLLTCRPNGLNHIRLIAELIDRIISNIGYRSACYDLFK</sequence>
<name>A0A922M2M7_SPOEX</name>
<dbReference type="Proteomes" id="UP000814243">
    <property type="component" value="Unassembled WGS sequence"/>
</dbReference>
<evidence type="ECO:0000313" key="4">
    <source>
        <dbReference type="Proteomes" id="UP000814243"/>
    </source>
</evidence>
<comment type="caution">
    <text evidence="3">The sequence shown here is derived from an EMBL/GenBank/DDBJ whole genome shotgun (WGS) entry which is preliminary data.</text>
</comment>
<gene>
    <name evidence="3" type="ORF">HF086_010301</name>
</gene>
<dbReference type="AlphaFoldDB" id="A0A922M2M7"/>
<organism evidence="3 4">
    <name type="scientific">Spodoptera exigua</name>
    <name type="common">Beet armyworm</name>
    <name type="synonym">Noctua fulgens</name>
    <dbReference type="NCBI Taxonomy" id="7107"/>
    <lineage>
        <taxon>Eukaryota</taxon>
        <taxon>Metazoa</taxon>
        <taxon>Ecdysozoa</taxon>
        <taxon>Arthropoda</taxon>
        <taxon>Hexapoda</taxon>
        <taxon>Insecta</taxon>
        <taxon>Pterygota</taxon>
        <taxon>Neoptera</taxon>
        <taxon>Endopterygota</taxon>
        <taxon>Lepidoptera</taxon>
        <taxon>Glossata</taxon>
        <taxon>Ditrysia</taxon>
        <taxon>Noctuoidea</taxon>
        <taxon>Noctuidae</taxon>
        <taxon>Amphipyrinae</taxon>
        <taxon>Spodoptera</taxon>
    </lineage>
</organism>
<keyword evidence="2" id="KW-0732">Signal</keyword>
<dbReference type="EMBL" id="JACEFF010000906">
    <property type="protein sequence ID" value="KAH9628567.1"/>
    <property type="molecule type" value="Genomic_DNA"/>
</dbReference>
<feature type="compositionally biased region" description="Polar residues" evidence="1">
    <location>
        <begin position="254"/>
        <end position="268"/>
    </location>
</feature>
<evidence type="ECO:0000313" key="3">
    <source>
        <dbReference type="EMBL" id="KAH9628567.1"/>
    </source>
</evidence>
<feature type="region of interest" description="Disordered" evidence="1">
    <location>
        <begin position="206"/>
        <end position="268"/>
    </location>
</feature>
<evidence type="ECO:0000256" key="1">
    <source>
        <dbReference type="SAM" id="MobiDB-lite"/>
    </source>
</evidence>
<feature type="chain" id="PRO_5037019497" evidence="2">
    <location>
        <begin position="25"/>
        <end position="422"/>
    </location>
</feature>
<evidence type="ECO:0000256" key="2">
    <source>
        <dbReference type="SAM" id="SignalP"/>
    </source>
</evidence>
<protein>
    <submittedName>
        <fullName evidence="3">Uncharacterized protein</fullName>
    </submittedName>
</protein>
<feature type="signal peptide" evidence="2">
    <location>
        <begin position="1"/>
        <end position="24"/>
    </location>
</feature>
<feature type="region of interest" description="Disordered" evidence="1">
    <location>
        <begin position="99"/>
        <end position="127"/>
    </location>
</feature>
<feature type="compositionally biased region" description="Polar residues" evidence="1">
    <location>
        <begin position="114"/>
        <end position="125"/>
    </location>
</feature>
<accession>A0A922M2M7</accession>
<feature type="compositionally biased region" description="Polar residues" evidence="1">
    <location>
        <begin position="209"/>
        <end position="227"/>
    </location>
</feature>
<proteinExistence type="predicted"/>